<accession>A0A843U399</accession>
<reference evidence="2" key="1">
    <citation type="submission" date="2017-07" db="EMBL/GenBank/DDBJ databases">
        <title>Taro Niue Genome Assembly and Annotation.</title>
        <authorList>
            <person name="Atibalentja N."/>
            <person name="Keating K."/>
            <person name="Fields C.J."/>
        </authorList>
    </citation>
    <scope>NUCLEOTIDE SEQUENCE</scope>
    <source>
        <strain evidence="2">Niue_2</strain>
        <tissue evidence="2">Leaf</tissue>
    </source>
</reference>
<feature type="chain" id="PRO_5032334971" description="Secreted protein" evidence="1">
    <location>
        <begin position="22"/>
        <end position="65"/>
    </location>
</feature>
<feature type="signal peptide" evidence="1">
    <location>
        <begin position="1"/>
        <end position="21"/>
    </location>
</feature>
<gene>
    <name evidence="2" type="ORF">Taro_008782</name>
</gene>
<evidence type="ECO:0000313" key="2">
    <source>
        <dbReference type="EMBL" id="MQL76410.1"/>
    </source>
</evidence>
<keyword evidence="1" id="KW-0732">Signal</keyword>
<sequence>MSWIVCCPCLVIVCWRSSTRCVCSSARSSSRMMPLMSSTLLTGGAEDELAYAGGAIELAYEENTR</sequence>
<name>A0A843U399_COLES</name>
<keyword evidence="3" id="KW-1185">Reference proteome</keyword>
<comment type="caution">
    <text evidence="2">The sequence shown here is derived from an EMBL/GenBank/DDBJ whole genome shotgun (WGS) entry which is preliminary data.</text>
</comment>
<organism evidence="2 3">
    <name type="scientific">Colocasia esculenta</name>
    <name type="common">Wild taro</name>
    <name type="synonym">Arum esculentum</name>
    <dbReference type="NCBI Taxonomy" id="4460"/>
    <lineage>
        <taxon>Eukaryota</taxon>
        <taxon>Viridiplantae</taxon>
        <taxon>Streptophyta</taxon>
        <taxon>Embryophyta</taxon>
        <taxon>Tracheophyta</taxon>
        <taxon>Spermatophyta</taxon>
        <taxon>Magnoliopsida</taxon>
        <taxon>Liliopsida</taxon>
        <taxon>Araceae</taxon>
        <taxon>Aroideae</taxon>
        <taxon>Colocasieae</taxon>
        <taxon>Colocasia</taxon>
    </lineage>
</organism>
<protein>
    <recommendedName>
        <fullName evidence="4">Secreted protein</fullName>
    </recommendedName>
</protein>
<evidence type="ECO:0008006" key="4">
    <source>
        <dbReference type="Google" id="ProtNLM"/>
    </source>
</evidence>
<evidence type="ECO:0000256" key="1">
    <source>
        <dbReference type="SAM" id="SignalP"/>
    </source>
</evidence>
<evidence type="ECO:0000313" key="3">
    <source>
        <dbReference type="Proteomes" id="UP000652761"/>
    </source>
</evidence>
<proteinExistence type="predicted"/>
<dbReference type="Proteomes" id="UP000652761">
    <property type="component" value="Unassembled WGS sequence"/>
</dbReference>
<dbReference type="EMBL" id="NMUH01000296">
    <property type="protein sequence ID" value="MQL76410.1"/>
    <property type="molecule type" value="Genomic_DNA"/>
</dbReference>
<dbReference type="AlphaFoldDB" id="A0A843U399"/>